<comment type="caution">
    <text evidence="1">The sequence shown here is derived from an EMBL/GenBank/DDBJ whole genome shotgun (WGS) entry which is preliminary data.</text>
</comment>
<proteinExistence type="predicted"/>
<accession>A0ABT9Y1X8</accession>
<sequence length="93" mass="10897">MLLIRHSIGSRLLCQTELYTIVNKGERWEISLPVDEETSSKILNFKHELNVFQVNETEKTWYYSSDAQVNYQPNEKQLVILADHKTVYPTITP</sequence>
<dbReference type="EMBL" id="JAUSTW010000011">
    <property type="protein sequence ID" value="MDQ0201744.1"/>
    <property type="molecule type" value="Genomic_DNA"/>
</dbReference>
<protein>
    <submittedName>
        <fullName evidence="1">Uncharacterized protein</fullName>
    </submittedName>
</protein>
<reference evidence="1 2" key="1">
    <citation type="submission" date="2023-07" db="EMBL/GenBank/DDBJ databases">
        <title>Genomic Encyclopedia of Type Strains, Phase IV (KMG-IV): sequencing the most valuable type-strain genomes for metagenomic binning, comparative biology and taxonomic classification.</title>
        <authorList>
            <person name="Goeker M."/>
        </authorList>
    </citation>
    <scope>NUCLEOTIDE SEQUENCE [LARGE SCALE GENOMIC DNA]</scope>
    <source>
        <strain evidence="1 2">DSM 27594</strain>
    </source>
</reference>
<keyword evidence="2" id="KW-1185">Reference proteome</keyword>
<dbReference type="RefSeq" id="WP_307413324.1">
    <property type="nucleotide sequence ID" value="NZ_JAUSTW010000011.1"/>
</dbReference>
<evidence type="ECO:0000313" key="1">
    <source>
        <dbReference type="EMBL" id="MDQ0201744.1"/>
    </source>
</evidence>
<name>A0ABT9Y1X8_9BACI</name>
<dbReference type="Proteomes" id="UP001224122">
    <property type="component" value="Unassembled WGS sequence"/>
</dbReference>
<evidence type="ECO:0000313" key="2">
    <source>
        <dbReference type="Proteomes" id="UP001224122"/>
    </source>
</evidence>
<gene>
    <name evidence="1" type="ORF">J2S10_004954</name>
</gene>
<organism evidence="1 2">
    <name type="scientific">Neobacillus ginsengisoli</name>
    <dbReference type="NCBI Taxonomy" id="904295"/>
    <lineage>
        <taxon>Bacteria</taxon>
        <taxon>Bacillati</taxon>
        <taxon>Bacillota</taxon>
        <taxon>Bacilli</taxon>
        <taxon>Bacillales</taxon>
        <taxon>Bacillaceae</taxon>
        <taxon>Neobacillus</taxon>
    </lineage>
</organism>